<sequence length="258" mass="29221">MAIFQSPHLLVLTFGILGNVISFFVYLAPLPTFYRIWRKRSTEGFHALPYLVALFSSTLWLYYAFLKTNVFLLITINTFGCVIEFLYFIVFVTFATDPARRLTMRIFGVMNMGLLGLILVSIHFISKSSDRVKVVGWICVAVSVSVFAAPLSILRQVVRTKSVEFMPFPLSFFLTLSAIMWFAYGLLLKDICIAIPNVMGFILGLLQMVLYGIYRKRKEEKEKLPEQLKNTSCGAAEVHPVTDANKNDAQNQTNQCAV</sequence>
<dbReference type="PANTHER" id="PTHR10791:SF222">
    <property type="entry name" value="BIDIRECTIONAL SUGAR TRANSPORTER SWEET15"/>
    <property type="match status" value="1"/>
</dbReference>
<comment type="function">
    <text evidence="10">Mediates both low-affinity uptake and efflux of sugar across the membrane.</text>
</comment>
<keyword evidence="8 10" id="KW-1133">Transmembrane helix</keyword>
<evidence type="ECO:0000256" key="9">
    <source>
        <dbReference type="ARBA" id="ARBA00023136"/>
    </source>
</evidence>
<dbReference type="FunFam" id="1.20.1280.290:FF:000001">
    <property type="entry name" value="Bidirectional sugar transporter SWEET"/>
    <property type="match status" value="1"/>
</dbReference>
<dbReference type="Pfam" id="PF03083">
    <property type="entry name" value="MtN3_slv"/>
    <property type="match status" value="2"/>
</dbReference>
<keyword evidence="5 10" id="KW-0762">Sugar transport</keyword>
<feature type="transmembrane region" description="Helical" evidence="10">
    <location>
        <begin position="6"/>
        <end position="27"/>
    </location>
</feature>
<evidence type="ECO:0000313" key="12">
    <source>
        <dbReference type="RefSeq" id="XP_022148943.1"/>
    </source>
</evidence>
<dbReference type="InterPro" id="IPR004316">
    <property type="entry name" value="SWEET_rpt"/>
</dbReference>
<evidence type="ECO:0000256" key="6">
    <source>
        <dbReference type="ARBA" id="ARBA00022692"/>
    </source>
</evidence>
<evidence type="ECO:0000256" key="3">
    <source>
        <dbReference type="ARBA" id="ARBA00022448"/>
    </source>
</evidence>
<evidence type="ECO:0000256" key="8">
    <source>
        <dbReference type="ARBA" id="ARBA00022989"/>
    </source>
</evidence>
<feature type="transmembrane region" description="Helical" evidence="10">
    <location>
        <begin position="193"/>
        <end position="214"/>
    </location>
</feature>
<keyword evidence="3 10" id="KW-0813">Transport</keyword>
<evidence type="ECO:0000256" key="10">
    <source>
        <dbReference type="RuleBase" id="RU910715"/>
    </source>
</evidence>
<feature type="transmembrane region" description="Helical" evidence="10">
    <location>
        <begin position="47"/>
        <end position="65"/>
    </location>
</feature>
<dbReference type="RefSeq" id="XP_022148943.1">
    <property type="nucleotide sequence ID" value="XM_022293251.1"/>
</dbReference>
<dbReference type="Gene3D" id="1.20.1280.290">
    <property type="match status" value="2"/>
</dbReference>
<comment type="subcellular location">
    <subcellularLocation>
        <location evidence="1 10">Cell membrane</location>
        <topology evidence="1 10">Multi-pass membrane protein</topology>
    </subcellularLocation>
</comment>
<name>A0A6J1D5G7_MOMCH</name>
<keyword evidence="4" id="KW-1003">Cell membrane</keyword>
<dbReference type="InterPro" id="IPR047664">
    <property type="entry name" value="SWEET"/>
</dbReference>
<dbReference type="GO" id="GO:0008515">
    <property type="term" value="F:sucrose transmembrane transporter activity"/>
    <property type="evidence" value="ECO:0007669"/>
    <property type="project" value="UniProtKB-ARBA"/>
</dbReference>
<feature type="transmembrane region" description="Helical" evidence="10">
    <location>
        <begin position="165"/>
        <end position="187"/>
    </location>
</feature>
<proteinExistence type="inferred from homology"/>
<evidence type="ECO:0000256" key="1">
    <source>
        <dbReference type="ARBA" id="ARBA00004651"/>
    </source>
</evidence>
<feature type="transmembrane region" description="Helical" evidence="10">
    <location>
        <begin position="106"/>
        <end position="126"/>
    </location>
</feature>
<feature type="transmembrane region" description="Helical" evidence="10">
    <location>
        <begin position="132"/>
        <end position="153"/>
    </location>
</feature>
<keyword evidence="11" id="KW-1185">Reference proteome</keyword>
<dbReference type="GO" id="GO:0051119">
    <property type="term" value="F:sugar transmembrane transporter activity"/>
    <property type="evidence" value="ECO:0007669"/>
    <property type="project" value="InterPro"/>
</dbReference>
<dbReference type="GO" id="GO:0005886">
    <property type="term" value="C:plasma membrane"/>
    <property type="evidence" value="ECO:0007669"/>
    <property type="project" value="UniProtKB-SubCell"/>
</dbReference>
<keyword evidence="6 10" id="KW-0812">Transmembrane</keyword>
<protein>
    <recommendedName>
        <fullName evidence="10">Bidirectional sugar transporter SWEET</fullName>
    </recommendedName>
</protein>
<keyword evidence="9 10" id="KW-0472">Membrane</keyword>
<dbReference type="GeneID" id="111017487"/>
<evidence type="ECO:0000313" key="11">
    <source>
        <dbReference type="Proteomes" id="UP000504603"/>
    </source>
</evidence>
<evidence type="ECO:0000256" key="5">
    <source>
        <dbReference type="ARBA" id="ARBA00022597"/>
    </source>
</evidence>
<dbReference type="Proteomes" id="UP000504603">
    <property type="component" value="Unplaced"/>
</dbReference>
<evidence type="ECO:0000256" key="2">
    <source>
        <dbReference type="ARBA" id="ARBA00007809"/>
    </source>
</evidence>
<dbReference type="PANTHER" id="PTHR10791">
    <property type="entry name" value="RAG1-ACTIVATING PROTEIN 1"/>
    <property type="match status" value="1"/>
</dbReference>
<evidence type="ECO:0000256" key="4">
    <source>
        <dbReference type="ARBA" id="ARBA00022475"/>
    </source>
</evidence>
<dbReference type="KEGG" id="mcha:111017487"/>
<comment type="similarity">
    <text evidence="2 10">Belongs to the SWEET sugar transporter family.</text>
</comment>
<keyword evidence="7" id="KW-0677">Repeat</keyword>
<evidence type="ECO:0000256" key="7">
    <source>
        <dbReference type="ARBA" id="ARBA00022737"/>
    </source>
</evidence>
<dbReference type="OrthoDB" id="409725at2759"/>
<organism evidence="11 12">
    <name type="scientific">Momordica charantia</name>
    <name type="common">Bitter gourd</name>
    <name type="synonym">Balsam pear</name>
    <dbReference type="NCBI Taxonomy" id="3673"/>
    <lineage>
        <taxon>Eukaryota</taxon>
        <taxon>Viridiplantae</taxon>
        <taxon>Streptophyta</taxon>
        <taxon>Embryophyta</taxon>
        <taxon>Tracheophyta</taxon>
        <taxon>Spermatophyta</taxon>
        <taxon>Magnoliopsida</taxon>
        <taxon>eudicotyledons</taxon>
        <taxon>Gunneridae</taxon>
        <taxon>Pentapetalae</taxon>
        <taxon>rosids</taxon>
        <taxon>fabids</taxon>
        <taxon>Cucurbitales</taxon>
        <taxon>Cucurbitaceae</taxon>
        <taxon>Momordiceae</taxon>
        <taxon>Momordica</taxon>
    </lineage>
</organism>
<dbReference type="FunFam" id="1.20.1280.290:FF:000003">
    <property type="entry name" value="Bidirectional sugar transporter SWEET"/>
    <property type="match status" value="1"/>
</dbReference>
<gene>
    <name evidence="12" type="primary">LOC111017487</name>
</gene>
<accession>A0A6J1D5G7</accession>
<reference evidence="12" key="1">
    <citation type="submission" date="2025-08" db="UniProtKB">
        <authorList>
            <consortium name="RefSeq"/>
        </authorList>
    </citation>
    <scope>IDENTIFICATION</scope>
    <source>
        <strain evidence="12">OHB3-1</strain>
    </source>
</reference>
<feature type="transmembrane region" description="Helical" evidence="10">
    <location>
        <begin position="71"/>
        <end position="94"/>
    </location>
</feature>
<dbReference type="AlphaFoldDB" id="A0A6J1D5G7"/>